<evidence type="ECO:0000313" key="1">
    <source>
        <dbReference type="EMBL" id="RRJ61777.1"/>
    </source>
</evidence>
<dbReference type="OrthoDB" id="2665491at2"/>
<dbReference type="RefSeq" id="WP_128629704.1">
    <property type="nucleotide sequence ID" value="NZ_RRCN01000001.1"/>
</dbReference>
<dbReference type="EMBL" id="RRCN01000001">
    <property type="protein sequence ID" value="RRJ61777.1"/>
    <property type="molecule type" value="Genomic_DNA"/>
</dbReference>
<organism evidence="1 2">
    <name type="scientific">Paenibacillus oralis</name>
    <dbReference type="NCBI Taxonomy" id="2490856"/>
    <lineage>
        <taxon>Bacteria</taxon>
        <taxon>Bacillati</taxon>
        <taxon>Bacillota</taxon>
        <taxon>Bacilli</taxon>
        <taxon>Bacillales</taxon>
        <taxon>Paenibacillaceae</taxon>
        <taxon>Paenibacillus</taxon>
    </lineage>
</organism>
<accession>A0A3P3TUI1</accession>
<sequence>MKEKTHYFVISIILLLLVTGCNSGNKADDIDISALNKNAISPGDITILDNNNQKVYLGMSRKSAEKILGSGEQSEEEKNNYDYEHGVKIIYVNDKVIAISLSSESENFYRTIRGVHIGMLKDKVINLYGEEYIEEGPMGDESLLAYMYDSTNKKYLKSSTQDHSDSQIYRVALSLDKDGLVTGMGMLPQFVPDDF</sequence>
<evidence type="ECO:0000313" key="2">
    <source>
        <dbReference type="Proteomes" id="UP000267017"/>
    </source>
</evidence>
<name>A0A3P3TUI1_9BACL</name>
<dbReference type="AlphaFoldDB" id="A0A3P3TUI1"/>
<keyword evidence="2" id="KW-1185">Reference proteome</keyword>
<comment type="caution">
    <text evidence="1">The sequence shown here is derived from an EMBL/GenBank/DDBJ whole genome shotgun (WGS) entry which is preliminary data.</text>
</comment>
<gene>
    <name evidence="1" type="ORF">EHV15_01390</name>
</gene>
<protein>
    <submittedName>
        <fullName evidence="1">Uncharacterized protein</fullName>
    </submittedName>
</protein>
<dbReference type="PROSITE" id="PS51257">
    <property type="entry name" value="PROKAR_LIPOPROTEIN"/>
    <property type="match status" value="1"/>
</dbReference>
<reference evidence="1 2" key="1">
    <citation type="submission" date="2018-11" db="EMBL/GenBank/DDBJ databases">
        <title>Genome sequencing of Paenibacillus sp. KCOM 3021 (= ChDC PVNT-B20).</title>
        <authorList>
            <person name="Kook J.-K."/>
            <person name="Park S.-N."/>
            <person name="Lim Y.K."/>
        </authorList>
    </citation>
    <scope>NUCLEOTIDE SEQUENCE [LARGE SCALE GENOMIC DNA]</scope>
    <source>
        <strain evidence="1 2">KCOM 3021</strain>
    </source>
</reference>
<dbReference type="Proteomes" id="UP000267017">
    <property type="component" value="Unassembled WGS sequence"/>
</dbReference>
<proteinExistence type="predicted"/>